<sequence>MTFDREIPGWFPDAKFGIFVHWGAYSVPAWATPIGELGAVDHDEFMVHSPYAEWYANTTRIPGSPAALHRARTYGDAPYEAFLDAWRAERFDPAGWASLFAGIGARYVVLVTKHHDGICLWDAPGSGGYNSVARGPRRDLVGDLAGAVRDAGMRFGTYYSGGLDWHQSDLPPISRAAHLDSHRPVDAGYAAYARRQLEDLIERYRPDVLWNDINWPDAGKPDLPDVFRRYYDTVPDGVVNDRWEAGWADFLTSEYSALTDRESTGRPWEHIRGIGLSFGYNANETAEHHLTGAQLAHRLVDVVTRGGNLLLNVGPRADGTIPDEQLNPLRGLGDWLAAHGDAIYGTRPWPGPNLPGIVGWTATDTHVYAHLAPDNPDEYPRVEIATRPAQVGLDSGS</sequence>
<dbReference type="PRINTS" id="PR00741">
    <property type="entry name" value="GLHYDRLASE29"/>
</dbReference>
<evidence type="ECO:0000256" key="1">
    <source>
        <dbReference type="ARBA" id="ARBA00004071"/>
    </source>
</evidence>
<dbReference type="PANTHER" id="PTHR10030">
    <property type="entry name" value="ALPHA-L-FUCOSIDASE"/>
    <property type="match status" value="1"/>
</dbReference>
<evidence type="ECO:0000256" key="3">
    <source>
        <dbReference type="ARBA" id="ARBA00012662"/>
    </source>
</evidence>
<dbReference type="AlphaFoldDB" id="A0A1H5MX74"/>
<comment type="similarity">
    <text evidence="2">Belongs to the glycosyl hydrolase 29 family.</text>
</comment>
<dbReference type="RefSeq" id="WP_069114824.1">
    <property type="nucleotide sequence ID" value="NZ_FNUC01000003.1"/>
</dbReference>
<dbReference type="OrthoDB" id="5526311at2"/>
<dbReference type="GO" id="GO:0004560">
    <property type="term" value="F:alpha-L-fucosidase activity"/>
    <property type="evidence" value="ECO:0007669"/>
    <property type="project" value="InterPro"/>
</dbReference>
<feature type="domain" description="Glycoside hydrolase family 29 N-terminal" evidence="7">
    <location>
        <begin position="5"/>
        <end position="340"/>
    </location>
</feature>
<accession>A0A1H5MX74</accession>
<evidence type="ECO:0000256" key="4">
    <source>
        <dbReference type="ARBA" id="ARBA00022729"/>
    </source>
</evidence>
<keyword evidence="4" id="KW-0732">Signal</keyword>
<evidence type="ECO:0000259" key="7">
    <source>
        <dbReference type="Pfam" id="PF01120"/>
    </source>
</evidence>
<dbReference type="Pfam" id="PF01120">
    <property type="entry name" value="Alpha_L_fucos"/>
    <property type="match status" value="1"/>
</dbReference>
<dbReference type="GO" id="GO:0006004">
    <property type="term" value="P:fucose metabolic process"/>
    <property type="evidence" value="ECO:0007669"/>
    <property type="project" value="InterPro"/>
</dbReference>
<evidence type="ECO:0000256" key="6">
    <source>
        <dbReference type="ARBA" id="ARBA00023295"/>
    </source>
</evidence>
<keyword evidence="9" id="KW-1185">Reference proteome</keyword>
<dbReference type="SMART" id="SM00812">
    <property type="entry name" value="Alpha_L_fucos"/>
    <property type="match status" value="1"/>
</dbReference>
<dbReference type="InterPro" id="IPR000933">
    <property type="entry name" value="Glyco_hydro_29"/>
</dbReference>
<dbReference type="EC" id="3.2.1.51" evidence="3"/>
<dbReference type="GO" id="GO:0016139">
    <property type="term" value="P:glycoside catabolic process"/>
    <property type="evidence" value="ECO:0007669"/>
    <property type="project" value="TreeGrafter"/>
</dbReference>
<dbReference type="STRING" id="561176.SAMN04488561_3505"/>
<dbReference type="InterPro" id="IPR017853">
    <property type="entry name" value="GH"/>
</dbReference>
<comment type="function">
    <text evidence="1">Alpha-L-fucosidase is responsible for hydrolyzing the alpha-1,6-linked fucose joined to the reducing-end N-acetylglucosamine of the carbohydrate moieties of glycoproteins.</text>
</comment>
<dbReference type="InterPro" id="IPR016286">
    <property type="entry name" value="FUC_metazoa-typ"/>
</dbReference>
<name>A0A1H5MX74_9ACTN</name>
<evidence type="ECO:0000256" key="2">
    <source>
        <dbReference type="ARBA" id="ARBA00007951"/>
    </source>
</evidence>
<dbReference type="Gene3D" id="3.20.20.80">
    <property type="entry name" value="Glycosidases"/>
    <property type="match status" value="1"/>
</dbReference>
<reference evidence="9" key="1">
    <citation type="submission" date="2016-10" db="EMBL/GenBank/DDBJ databases">
        <authorList>
            <person name="Varghese N."/>
            <person name="Submissions S."/>
        </authorList>
    </citation>
    <scope>NUCLEOTIDE SEQUENCE [LARGE SCALE GENOMIC DNA]</scope>
    <source>
        <strain evidence="9">DSM 45237</strain>
    </source>
</reference>
<keyword evidence="5" id="KW-0378">Hydrolase</keyword>
<keyword evidence="6" id="KW-0326">Glycosidase</keyword>
<dbReference type="SUPFAM" id="SSF51445">
    <property type="entry name" value="(Trans)glycosidases"/>
    <property type="match status" value="1"/>
</dbReference>
<organism evidence="8 9">
    <name type="scientific">Jiangella alba</name>
    <dbReference type="NCBI Taxonomy" id="561176"/>
    <lineage>
        <taxon>Bacteria</taxon>
        <taxon>Bacillati</taxon>
        <taxon>Actinomycetota</taxon>
        <taxon>Actinomycetes</taxon>
        <taxon>Jiangellales</taxon>
        <taxon>Jiangellaceae</taxon>
        <taxon>Jiangella</taxon>
    </lineage>
</organism>
<dbReference type="PIRSF" id="PIRSF001092">
    <property type="entry name" value="Alpha-L-fucosidase"/>
    <property type="match status" value="1"/>
</dbReference>
<dbReference type="GO" id="GO:0005764">
    <property type="term" value="C:lysosome"/>
    <property type="evidence" value="ECO:0007669"/>
    <property type="project" value="TreeGrafter"/>
</dbReference>
<dbReference type="PANTHER" id="PTHR10030:SF37">
    <property type="entry name" value="ALPHA-L-FUCOSIDASE-RELATED"/>
    <property type="match status" value="1"/>
</dbReference>
<gene>
    <name evidence="8" type="ORF">SAMN04488561_3505</name>
</gene>
<protein>
    <recommendedName>
        <fullName evidence="3">alpha-L-fucosidase</fullName>
        <ecNumber evidence="3">3.2.1.51</ecNumber>
    </recommendedName>
</protein>
<evidence type="ECO:0000256" key="5">
    <source>
        <dbReference type="ARBA" id="ARBA00022801"/>
    </source>
</evidence>
<dbReference type="InterPro" id="IPR057739">
    <property type="entry name" value="Glyco_hydro_29_N"/>
</dbReference>
<evidence type="ECO:0000313" key="9">
    <source>
        <dbReference type="Proteomes" id="UP000181980"/>
    </source>
</evidence>
<evidence type="ECO:0000313" key="8">
    <source>
        <dbReference type="EMBL" id="SEE93886.1"/>
    </source>
</evidence>
<dbReference type="Proteomes" id="UP000181980">
    <property type="component" value="Unassembled WGS sequence"/>
</dbReference>
<proteinExistence type="inferred from homology"/>
<dbReference type="EMBL" id="FNUC01000003">
    <property type="protein sequence ID" value="SEE93886.1"/>
    <property type="molecule type" value="Genomic_DNA"/>
</dbReference>